<keyword evidence="6 7" id="KW-0472">Membrane</keyword>
<dbReference type="EMBL" id="JBHTAR010000011">
    <property type="protein sequence ID" value="MFC7201313.1"/>
    <property type="molecule type" value="Genomic_DNA"/>
</dbReference>
<sequence>MNGGVDTRTVGIGFVGAVVVTGLLLWVVGVGAVLDALARADPSRLLVVGVVATVWLTAWGLSLRTVLGVLGQDIGVLRAVAVYSSAVFANNVTPFGQAGGEPFSAYLISSETEVEYETGFAAISSVDALHFVPSLTLGVLGLAYLGTSVTLGRQLTLVAGVVAALAVGIPLLGYYVYRNRERVEHAVGRVLTPVVRRVGSVVPGVEPLTEAEIESRIEAFFLDIDRVATDRRGLALALGYSALGWLALAASLWCSLWALGYAIPVAVAIVAIPVGDLAAAMPLPGGLGGLEALLVLVLVTLTSVSAPVAMAAALVHRVATYFLPMVLGGGVAAVIATD</sequence>
<dbReference type="Pfam" id="PF03706">
    <property type="entry name" value="LPG_synthase_TM"/>
    <property type="match status" value="1"/>
</dbReference>
<reference evidence="8 9" key="1">
    <citation type="journal article" date="2019" name="Int. J. Syst. Evol. Microbiol.">
        <title>The Global Catalogue of Microorganisms (GCM) 10K type strain sequencing project: providing services to taxonomists for standard genome sequencing and annotation.</title>
        <authorList>
            <consortium name="The Broad Institute Genomics Platform"/>
            <consortium name="The Broad Institute Genome Sequencing Center for Infectious Disease"/>
            <person name="Wu L."/>
            <person name="Ma J."/>
        </authorList>
    </citation>
    <scope>NUCLEOTIDE SEQUENCE [LARGE SCALE GENOMIC DNA]</scope>
    <source>
        <strain evidence="8 9">XZGYJ-43</strain>
    </source>
</reference>
<dbReference type="InterPro" id="IPR022791">
    <property type="entry name" value="L-PG_synthase/AglD"/>
</dbReference>
<keyword evidence="3" id="KW-1003">Cell membrane</keyword>
<dbReference type="PANTHER" id="PTHR39087">
    <property type="entry name" value="UPF0104 MEMBRANE PROTEIN MJ1595"/>
    <property type="match status" value="1"/>
</dbReference>
<feature type="transmembrane region" description="Helical" evidence="7">
    <location>
        <begin position="155"/>
        <end position="177"/>
    </location>
</feature>
<evidence type="ECO:0000256" key="4">
    <source>
        <dbReference type="ARBA" id="ARBA00022692"/>
    </source>
</evidence>
<comment type="caution">
    <text evidence="8">The sequence shown here is derived from an EMBL/GenBank/DDBJ whole genome shotgun (WGS) entry which is preliminary data.</text>
</comment>
<evidence type="ECO:0000256" key="2">
    <source>
        <dbReference type="ARBA" id="ARBA00011061"/>
    </source>
</evidence>
<evidence type="ECO:0000313" key="9">
    <source>
        <dbReference type="Proteomes" id="UP001596447"/>
    </source>
</evidence>
<name>A0ABD5Z820_9EURY</name>
<comment type="similarity">
    <text evidence="2">Belongs to the UPF0104 family.</text>
</comment>
<feature type="transmembrane region" description="Helical" evidence="7">
    <location>
        <begin position="292"/>
        <end position="315"/>
    </location>
</feature>
<feature type="transmembrane region" description="Helical" evidence="7">
    <location>
        <begin position="45"/>
        <end position="63"/>
    </location>
</feature>
<dbReference type="NCBIfam" id="TIGR00374">
    <property type="entry name" value="flippase-like domain"/>
    <property type="match status" value="1"/>
</dbReference>
<evidence type="ECO:0000256" key="6">
    <source>
        <dbReference type="ARBA" id="ARBA00023136"/>
    </source>
</evidence>
<dbReference type="GO" id="GO:0005886">
    <property type="term" value="C:plasma membrane"/>
    <property type="evidence" value="ECO:0007669"/>
    <property type="project" value="UniProtKB-SubCell"/>
</dbReference>
<comment type="subcellular location">
    <subcellularLocation>
        <location evidence="1">Cell membrane</location>
        <topology evidence="1">Multi-pass membrane protein</topology>
    </subcellularLocation>
</comment>
<evidence type="ECO:0000313" key="8">
    <source>
        <dbReference type="EMBL" id="MFC7201313.1"/>
    </source>
</evidence>
<dbReference type="Proteomes" id="UP001596447">
    <property type="component" value="Unassembled WGS sequence"/>
</dbReference>
<feature type="transmembrane region" description="Helical" evidence="7">
    <location>
        <begin position="259"/>
        <end position="280"/>
    </location>
</feature>
<feature type="transmembrane region" description="Helical" evidence="7">
    <location>
        <begin position="234"/>
        <end position="253"/>
    </location>
</feature>
<dbReference type="AlphaFoldDB" id="A0ABD5Z820"/>
<proteinExistence type="inferred from homology"/>
<accession>A0ABD5Z820</accession>
<organism evidence="8 9">
    <name type="scientific">Halospeciosus flavus</name>
    <dbReference type="NCBI Taxonomy" id="3032283"/>
    <lineage>
        <taxon>Archaea</taxon>
        <taxon>Methanobacteriati</taxon>
        <taxon>Methanobacteriota</taxon>
        <taxon>Stenosarchaea group</taxon>
        <taxon>Halobacteria</taxon>
        <taxon>Halobacteriales</taxon>
        <taxon>Halobacteriaceae</taxon>
        <taxon>Halospeciosus</taxon>
    </lineage>
</organism>
<protein>
    <submittedName>
        <fullName evidence="8">Lysylphosphatidylglycerol synthase transmembrane domain-containing protein</fullName>
    </submittedName>
</protein>
<keyword evidence="4 7" id="KW-0812">Transmembrane</keyword>
<evidence type="ECO:0000256" key="7">
    <source>
        <dbReference type="SAM" id="Phobius"/>
    </source>
</evidence>
<feature type="transmembrane region" description="Helical" evidence="7">
    <location>
        <begin position="321"/>
        <end position="337"/>
    </location>
</feature>
<gene>
    <name evidence="8" type="ORF">ACFQJ9_18200</name>
</gene>
<dbReference type="RefSeq" id="WP_279528064.1">
    <property type="nucleotide sequence ID" value="NZ_CP122312.1"/>
</dbReference>
<feature type="transmembrane region" description="Helical" evidence="7">
    <location>
        <begin position="12"/>
        <end position="33"/>
    </location>
</feature>
<evidence type="ECO:0000256" key="5">
    <source>
        <dbReference type="ARBA" id="ARBA00022989"/>
    </source>
</evidence>
<dbReference type="PANTHER" id="PTHR39087:SF2">
    <property type="entry name" value="UPF0104 MEMBRANE PROTEIN MJ1595"/>
    <property type="match status" value="1"/>
</dbReference>
<evidence type="ECO:0000256" key="3">
    <source>
        <dbReference type="ARBA" id="ARBA00022475"/>
    </source>
</evidence>
<evidence type="ECO:0000256" key="1">
    <source>
        <dbReference type="ARBA" id="ARBA00004651"/>
    </source>
</evidence>
<keyword evidence="5 7" id="KW-1133">Transmembrane helix</keyword>
<keyword evidence="9" id="KW-1185">Reference proteome</keyword>